<accession>A0ABS4X0S8</accession>
<keyword evidence="2" id="KW-0813">Transport</keyword>
<organism evidence="4 5">
    <name type="scientific">Brachybacterium sacelli</name>
    <dbReference type="NCBI Taxonomy" id="173364"/>
    <lineage>
        <taxon>Bacteria</taxon>
        <taxon>Bacillati</taxon>
        <taxon>Actinomycetota</taxon>
        <taxon>Actinomycetes</taxon>
        <taxon>Micrococcales</taxon>
        <taxon>Dermabacteraceae</taxon>
        <taxon>Brachybacterium</taxon>
    </lineage>
</organism>
<dbReference type="PANTHER" id="PTHR43649">
    <property type="entry name" value="ARABINOSE-BINDING PROTEIN-RELATED"/>
    <property type="match status" value="1"/>
</dbReference>
<gene>
    <name evidence="4" type="ORF">JOF43_001281</name>
</gene>
<name>A0ABS4X0S8_9MICO</name>
<dbReference type="InterPro" id="IPR006061">
    <property type="entry name" value="SBP_1_CS"/>
</dbReference>
<sequence>MTPSSPPGPPLSRRTLFAAGGAFAAAGLAGCGGSGRAEVTFYQSKREAIQYFAGLLTDFDDSHRDLRVVHDIATNLSASFVRKTPPDIACQNYNLEMARFMERGALSDLADMPEAEMIREDVQDLADWYPTYEGRTSVIPFSVAGAAVIYNRRIFEEHGLEVPETWSDFLGVCETLRGAGVTPIYGTFADPWTVNQGLFDYTIGGMIDVRSFFEQMNEIGEDVGPDSEVSFQTTMLEPIERMLELLPYHQDDAASRVYGDGNTAVARGEAAMLFQGPWALAEIEKAGSEEELSTFPLPATEDPAERKIRVSIDLSLWIPEAAGEKDGARELLSYFMTPEVQHPYNEALLALGTTKEAPPASDPRIAPMQEFYDAGMYTGAPSQFIPLTIPWENYLQSIIYGADPEGVLARLDSDWARLAYRS</sequence>
<proteinExistence type="inferred from homology"/>
<dbReference type="InterPro" id="IPR006311">
    <property type="entry name" value="TAT_signal"/>
</dbReference>
<evidence type="ECO:0000256" key="1">
    <source>
        <dbReference type="ARBA" id="ARBA00008520"/>
    </source>
</evidence>
<keyword evidence="3" id="KW-0732">Signal</keyword>
<comment type="caution">
    <text evidence="4">The sequence shown here is derived from an EMBL/GenBank/DDBJ whole genome shotgun (WGS) entry which is preliminary data.</text>
</comment>
<dbReference type="InterPro" id="IPR050490">
    <property type="entry name" value="Bact_solute-bd_prot1"/>
</dbReference>
<dbReference type="Gene3D" id="3.40.190.10">
    <property type="entry name" value="Periplasmic binding protein-like II"/>
    <property type="match status" value="2"/>
</dbReference>
<evidence type="ECO:0000313" key="4">
    <source>
        <dbReference type="EMBL" id="MBP2381324.1"/>
    </source>
</evidence>
<protein>
    <submittedName>
        <fullName evidence="4">Raffinose/stachyose/melibiose transport system substrate-binding protein</fullName>
    </submittedName>
</protein>
<dbReference type="RefSeq" id="WP_209900382.1">
    <property type="nucleotide sequence ID" value="NZ_BAAAJW010000002.1"/>
</dbReference>
<dbReference type="PANTHER" id="PTHR43649:SF12">
    <property type="entry name" value="DIACETYLCHITOBIOSE BINDING PROTEIN DASA"/>
    <property type="match status" value="1"/>
</dbReference>
<reference evidence="4 5" key="1">
    <citation type="submission" date="2021-03" db="EMBL/GenBank/DDBJ databases">
        <title>Sequencing the genomes of 1000 actinobacteria strains.</title>
        <authorList>
            <person name="Klenk H.-P."/>
        </authorList>
    </citation>
    <scope>NUCLEOTIDE SEQUENCE [LARGE SCALE GENOMIC DNA]</scope>
    <source>
        <strain evidence="4 5">DSM 14566</strain>
    </source>
</reference>
<dbReference type="PROSITE" id="PS51318">
    <property type="entry name" value="TAT"/>
    <property type="match status" value="1"/>
</dbReference>
<evidence type="ECO:0000313" key="5">
    <source>
        <dbReference type="Proteomes" id="UP001519290"/>
    </source>
</evidence>
<dbReference type="Proteomes" id="UP001519290">
    <property type="component" value="Unassembled WGS sequence"/>
</dbReference>
<comment type="similarity">
    <text evidence="1">Belongs to the bacterial solute-binding protein 1 family.</text>
</comment>
<evidence type="ECO:0000256" key="3">
    <source>
        <dbReference type="ARBA" id="ARBA00022729"/>
    </source>
</evidence>
<dbReference type="EMBL" id="JAGIOD010000001">
    <property type="protein sequence ID" value="MBP2381324.1"/>
    <property type="molecule type" value="Genomic_DNA"/>
</dbReference>
<dbReference type="Pfam" id="PF01547">
    <property type="entry name" value="SBP_bac_1"/>
    <property type="match status" value="1"/>
</dbReference>
<dbReference type="SUPFAM" id="SSF53850">
    <property type="entry name" value="Periplasmic binding protein-like II"/>
    <property type="match status" value="1"/>
</dbReference>
<evidence type="ECO:0000256" key="2">
    <source>
        <dbReference type="ARBA" id="ARBA00022448"/>
    </source>
</evidence>
<dbReference type="InterPro" id="IPR006059">
    <property type="entry name" value="SBP"/>
</dbReference>
<dbReference type="PROSITE" id="PS01037">
    <property type="entry name" value="SBP_BACTERIAL_1"/>
    <property type="match status" value="1"/>
</dbReference>
<keyword evidence="5" id="KW-1185">Reference proteome</keyword>